<dbReference type="KEGG" id="led:BBK82_03555"/>
<dbReference type="STRING" id="1586287.BBK82_03555"/>
<evidence type="ECO:0000313" key="2">
    <source>
        <dbReference type="Proteomes" id="UP000093053"/>
    </source>
</evidence>
<dbReference type="Proteomes" id="UP000093053">
    <property type="component" value="Chromosome"/>
</dbReference>
<evidence type="ECO:0000313" key="1">
    <source>
        <dbReference type="EMBL" id="ANZ35292.1"/>
    </source>
</evidence>
<reference evidence="1 2" key="1">
    <citation type="submission" date="2016-07" db="EMBL/GenBank/DDBJ databases">
        <title>Complete genome sequence of the Lentzea guizhouensis DHS C013.</title>
        <authorList>
            <person name="Cao C."/>
        </authorList>
    </citation>
    <scope>NUCLEOTIDE SEQUENCE [LARGE SCALE GENOMIC DNA]</scope>
    <source>
        <strain evidence="1 2">DHS C013</strain>
    </source>
</reference>
<dbReference type="AlphaFoldDB" id="A0A1B2HC58"/>
<protein>
    <submittedName>
        <fullName evidence="1">Uncharacterized protein</fullName>
    </submittedName>
</protein>
<dbReference type="EMBL" id="CP016793">
    <property type="protein sequence ID" value="ANZ35292.1"/>
    <property type="molecule type" value="Genomic_DNA"/>
</dbReference>
<dbReference type="RefSeq" id="WP_065913708.1">
    <property type="nucleotide sequence ID" value="NZ_CP016793.1"/>
</dbReference>
<proteinExistence type="predicted"/>
<sequence length="130" mass="14232">MTEPNTDLPRLAPGTYLLTKRLVVGENGCSEFVDEPVGEYIKGFWPRTRTRVTPVLGEPTDELPLRQRIARALLDLSHNGGHGDDVMVSLNAAADAVLAVVQSQIDRLEVALETQQSLPSALAEQERDRG</sequence>
<gene>
    <name evidence="1" type="ORF">BBK82_03555</name>
</gene>
<organism evidence="1 2">
    <name type="scientific">Lentzea guizhouensis</name>
    <dbReference type="NCBI Taxonomy" id="1586287"/>
    <lineage>
        <taxon>Bacteria</taxon>
        <taxon>Bacillati</taxon>
        <taxon>Actinomycetota</taxon>
        <taxon>Actinomycetes</taxon>
        <taxon>Pseudonocardiales</taxon>
        <taxon>Pseudonocardiaceae</taxon>
        <taxon>Lentzea</taxon>
    </lineage>
</organism>
<name>A0A1B2HC58_9PSEU</name>
<accession>A0A1B2HC58</accession>
<keyword evidence="2" id="KW-1185">Reference proteome</keyword>